<dbReference type="Gene3D" id="3.90.550.10">
    <property type="entry name" value="Spore Coat Polysaccharide Biosynthesis Protein SpsA, Chain A"/>
    <property type="match status" value="1"/>
</dbReference>
<accession>A0A2H0BED5</accession>
<dbReference type="GO" id="GO:0016757">
    <property type="term" value="F:glycosyltransferase activity"/>
    <property type="evidence" value="ECO:0007669"/>
    <property type="project" value="UniProtKB-KW"/>
</dbReference>
<dbReference type="AlphaFoldDB" id="A0A2H0BED5"/>
<proteinExistence type="inferred from homology"/>
<keyword evidence="4" id="KW-0808">Transferase</keyword>
<evidence type="ECO:0000256" key="6">
    <source>
        <dbReference type="SAM" id="Phobius"/>
    </source>
</evidence>
<evidence type="ECO:0000313" key="8">
    <source>
        <dbReference type="EMBL" id="PIP56027.1"/>
    </source>
</evidence>
<feature type="transmembrane region" description="Helical" evidence="6">
    <location>
        <begin position="233"/>
        <end position="254"/>
    </location>
</feature>
<comment type="similarity">
    <text evidence="2">Belongs to the glycosyltransferase 2 family.</text>
</comment>
<comment type="cofactor">
    <cofactor evidence="1">
        <name>Mg(2+)</name>
        <dbReference type="ChEBI" id="CHEBI:18420"/>
    </cofactor>
</comment>
<gene>
    <name evidence="8" type="ORF">COX06_00015</name>
</gene>
<protein>
    <recommendedName>
        <fullName evidence="7">Glycosyltransferase 2-like domain-containing protein</fullName>
    </recommendedName>
</protein>
<organism evidence="8 9">
    <name type="scientific">Candidatus Zambryskibacteria bacterium CG22_combo_CG10-13_8_21_14_all_42_17</name>
    <dbReference type="NCBI Taxonomy" id="1975118"/>
    <lineage>
        <taxon>Bacteria</taxon>
        <taxon>Candidatus Zambryskiibacteriota</taxon>
    </lineage>
</organism>
<dbReference type="CDD" id="cd04179">
    <property type="entry name" value="DPM_DPG-synthase_like"/>
    <property type="match status" value="1"/>
</dbReference>
<feature type="non-terminal residue" evidence="8">
    <location>
        <position position="293"/>
    </location>
</feature>
<keyword evidence="6" id="KW-0812">Transmembrane</keyword>
<evidence type="ECO:0000256" key="2">
    <source>
        <dbReference type="ARBA" id="ARBA00006739"/>
    </source>
</evidence>
<reference evidence="8 9" key="1">
    <citation type="submission" date="2017-09" db="EMBL/GenBank/DDBJ databases">
        <title>Depth-based differentiation of microbial function through sediment-hosted aquifers and enrichment of novel symbionts in the deep terrestrial subsurface.</title>
        <authorList>
            <person name="Probst A.J."/>
            <person name="Ladd B."/>
            <person name="Jarett J.K."/>
            <person name="Geller-Mcgrath D.E."/>
            <person name="Sieber C.M."/>
            <person name="Emerson J.B."/>
            <person name="Anantharaman K."/>
            <person name="Thomas B.C."/>
            <person name="Malmstrom R."/>
            <person name="Stieglmeier M."/>
            <person name="Klingl A."/>
            <person name="Woyke T."/>
            <person name="Ryan C.M."/>
            <person name="Banfield J.F."/>
        </authorList>
    </citation>
    <scope>NUCLEOTIDE SEQUENCE [LARGE SCALE GENOMIC DNA]</scope>
    <source>
        <strain evidence="8">CG22_combo_CG10-13_8_21_14_all_42_17</strain>
    </source>
</reference>
<keyword evidence="5" id="KW-0460">Magnesium</keyword>
<dbReference type="PANTHER" id="PTHR48090:SF10">
    <property type="entry name" value="GLUCOSYL-3-PHOSPHOGLYCERATE SYNTHASE"/>
    <property type="match status" value="1"/>
</dbReference>
<dbReference type="Pfam" id="PF00535">
    <property type="entry name" value="Glycos_transf_2"/>
    <property type="match status" value="1"/>
</dbReference>
<name>A0A2H0BED5_9BACT</name>
<dbReference type="InterPro" id="IPR001173">
    <property type="entry name" value="Glyco_trans_2-like"/>
</dbReference>
<comment type="caution">
    <text evidence="8">The sequence shown here is derived from an EMBL/GenBank/DDBJ whole genome shotgun (WGS) entry which is preliminary data.</text>
</comment>
<dbReference type="PANTHER" id="PTHR48090">
    <property type="entry name" value="UNDECAPRENYL-PHOSPHATE 4-DEOXY-4-FORMAMIDO-L-ARABINOSE TRANSFERASE-RELATED"/>
    <property type="match status" value="1"/>
</dbReference>
<evidence type="ECO:0000256" key="3">
    <source>
        <dbReference type="ARBA" id="ARBA00022676"/>
    </source>
</evidence>
<sequence length="293" mass="33553">MAWQKSSQKITAIVPTYNESQRIGRILDVLTTYPKFEEVIVVDDGSTDDTEEVIKLYPVRYIKNEINQGKGHAMEMGVALSTGDIIFFADADVSGLTHEIIDDILKSVVSGDVDMFIGMRNRKIYYLHYIMIFIPLFGGERAVTKSLWQILPGYYKYRFRVEAGLNFYALYYGKGFDFKIYKGLSQVIKEKKYGLKEGLRQRWHLYSNVISAQLKLQFVDIPKSAKNKRISGLVTLQSLAGMFIGSLFFVAVYWGPRDFIYTIFADALLEEQSTPFVDFLLYLVRVVSINGLL</sequence>
<keyword evidence="3" id="KW-0328">Glycosyltransferase</keyword>
<dbReference type="SUPFAM" id="SSF53448">
    <property type="entry name" value="Nucleotide-diphospho-sugar transferases"/>
    <property type="match status" value="1"/>
</dbReference>
<dbReference type="Proteomes" id="UP000229794">
    <property type="component" value="Unassembled WGS sequence"/>
</dbReference>
<feature type="domain" description="Glycosyltransferase 2-like" evidence="7">
    <location>
        <begin position="12"/>
        <end position="120"/>
    </location>
</feature>
<evidence type="ECO:0000256" key="4">
    <source>
        <dbReference type="ARBA" id="ARBA00022679"/>
    </source>
</evidence>
<evidence type="ECO:0000259" key="7">
    <source>
        <dbReference type="Pfam" id="PF00535"/>
    </source>
</evidence>
<evidence type="ECO:0000256" key="5">
    <source>
        <dbReference type="ARBA" id="ARBA00022842"/>
    </source>
</evidence>
<dbReference type="EMBL" id="PCST01000001">
    <property type="protein sequence ID" value="PIP56027.1"/>
    <property type="molecule type" value="Genomic_DNA"/>
</dbReference>
<evidence type="ECO:0000313" key="9">
    <source>
        <dbReference type="Proteomes" id="UP000229794"/>
    </source>
</evidence>
<keyword evidence="6" id="KW-1133">Transmembrane helix</keyword>
<keyword evidence="6" id="KW-0472">Membrane</keyword>
<dbReference type="InterPro" id="IPR050256">
    <property type="entry name" value="Glycosyltransferase_2"/>
</dbReference>
<evidence type="ECO:0000256" key="1">
    <source>
        <dbReference type="ARBA" id="ARBA00001946"/>
    </source>
</evidence>
<dbReference type="InterPro" id="IPR029044">
    <property type="entry name" value="Nucleotide-diphossugar_trans"/>
</dbReference>